<protein>
    <submittedName>
        <fullName evidence="1">Uncharacterized protein</fullName>
    </submittedName>
</protein>
<proteinExistence type="predicted"/>
<dbReference type="AlphaFoldDB" id="A0A2S2PDA3"/>
<sequence length="139" mass="16316">MDSSLKLISQKFYQINKFPELGSNTSTSTYDKSSHEHNYSMPSWINHLSYGGLIIPSDNFKTNIFRIERLFKKITKKQIPKGVGVVKNLTKKIISRMDIENKYNIVIQLYIKQGILIRMKHYNKQHTPRSNSAYKNYKN</sequence>
<dbReference type="EMBL" id="GGMR01014801">
    <property type="protein sequence ID" value="MBY27420.1"/>
    <property type="molecule type" value="Transcribed_RNA"/>
</dbReference>
<accession>A0A2S2PDA3</accession>
<organism evidence="1">
    <name type="scientific">Schizaphis graminum</name>
    <name type="common">Green bug aphid</name>
    <dbReference type="NCBI Taxonomy" id="13262"/>
    <lineage>
        <taxon>Eukaryota</taxon>
        <taxon>Metazoa</taxon>
        <taxon>Ecdysozoa</taxon>
        <taxon>Arthropoda</taxon>
        <taxon>Hexapoda</taxon>
        <taxon>Insecta</taxon>
        <taxon>Pterygota</taxon>
        <taxon>Neoptera</taxon>
        <taxon>Paraneoptera</taxon>
        <taxon>Hemiptera</taxon>
        <taxon>Sternorrhyncha</taxon>
        <taxon>Aphidomorpha</taxon>
        <taxon>Aphidoidea</taxon>
        <taxon>Aphididae</taxon>
        <taxon>Aphidini</taxon>
        <taxon>Schizaphis</taxon>
    </lineage>
</organism>
<name>A0A2S2PDA3_SCHGA</name>
<gene>
    <name evidence="1" type="ORF">g.23104</name>
</gene>
<evidence type="ECO:0000313" key="1">
    <source>
        <dbReference type="EMBL" id="MBY27420.1"/>
    </source>
</evidence>
<reference evidence="1" key="1">
    <citation type="submission" date="2018-04" db="EMBL/GenBank/DDBJ databases">
        <title>Transcriptome of Schizaphis graminum biotype I.</title>
        <authorList>
            <person name="Scully E.D."/>
            <person name="Geib S.M."/>
            <person name="Palmer N.A."/>
            <person name="Koch K."/>
            <person name="Bradshaw J."/>
            <person name="Heng-Moss T."/>
            <person name="Sarath G."/>
        </authorList>
    </citation>
    <scope>NUCLEOTIDE SEQUENCE</scope>
</reference>